<dbReference type="InterPro" id="IPR000068">
    <property type="entry name" value="GPCR_3_Ca_sens_rcpt-rel"/>
</dbReference>
<comment type="subcellular location">
    <subcellularLocation>
        <location evidence="1">Cell membrane</location>
        <topology evidence="1">Multi-pass membrane protein</topology>
    </subcellularLocation>
</comment>
<evidence type="ECO:0000256" key="3">
    <source>
        <dbReference type="ARBA" id="ARBA00022692"/>
    </source>
</evidence>
<sequence>MVFAIEQINETPDILPNITLGFQIYDSCTMLQLVLQETLQILTGKEEFLPNYRCQQHLPLAGIVGDAGSSNSILVARVLGLYGYPQISYFSTSPLLSDRSQFPSFFRTIPSDDFQSRGLAQLLLHFGWTWVGLLATDNDYGKLGVQIIRQELLKAGACVAFSESIITNRLDKNAFHIAKVTKASSAMVIIVFSSEASLVPVMDEMVRQNVIGKTWIASESWSTSALLSTARYQKVLIGLIGFATYSGEMLGFEEHLTSMRPSKFSEGLFIKEFWEIIFNCSWLDNNTLPSLSESRNGRCTGDEKLTMLDGIFNELSNPRVTYNVYSAVYAIALALHDLNTCTSINGSFVCATCVEIRDFQPWQNLATPYGDQGARSCVLALILLFPRGSSPPLDYQDTPLHWEWEPGSALPTDKSNGKPACQLLFSEALAHQGPGPHQQLPHVTEAPDAHTGTQPDSTMDHILQEITAVGKRLEGMDTKISELTAESRSLCIDIPRFKARVMGHDHRLSLVEDKLN</sequence>
<comment type="caution">
    <text evidence="13">The sequence shown here is derived from an EMBL/GenBank/DDBJ whole genome shotgun (WGS) entry which is preliminary data.</text>
</comment>
<dbReference type="Pfam" id="PF01094">
    <property type="entry name" value="ANF_receptor"/>
    <property type="match status" value="1"/>
</dbReference>
<gene>
    <name evidence="13" type="ORF">NDU88_000621</name>
</gene>
<keyword evidence="4" id="KW-0732">Signal</keyword>
<evidence type="ECO:0000256" key="5">
    <source>
        <dbReference type="ARBA" id="ARBA00022989"/>
    </source>
</evidence>
<feature type="domain" description="Receptor ligand binding region" evidence="12">
    <location>
        <begin position="1"/>
        <end position="366"/>
    </location>
</feature>
<feature type="region of interest" description="Disordered" evidence="11">
    <location>
        <begin position="433"/>
        <end position="457"/>
    </location>
</feature>
<keyword evidence="3" id="KW-0812">Transmembrane</keyword>
<dbReference type="InterPro" id="IPR001828">
    <property type="entry name" value="ANF_lig-bd_rcpt"/>
</dbReference>
<dbReference type="InterPro" id="IPR000337">
    <property type="entry name" value="GPCR_3"/>
</dbReference>
<evidence type="ECO:0000256" key="10">
    <source>
        <dbReference type="ARBA" id="ARBA00023224"/>
    </source>
</evidence>
<keyword evidence="2" id="KW-1003">Cell membrane</keyword>
<keyword evidence="6" id="KW-0297">G-protein coupled receptor</keyword>
<dbReference type="FunFam" id="3.40.50.2300:FF:000016">
    <property type="entry name" value="Taste 1 receptor member 2"/>
    <property type="match status" value="1"/>
</dbReference>
<dbReference type="PANTHER" id="PTHR24061:SF599">
    <property type="entry name" value="G-PROTEIN COUPLED RECEPTORS FAMILY 3 PROFILE DOMAIN-CONTAINING PROTEIN"/>
    <property type="match status" value="1"/>
</dbReference>
<dbReference type="GO" id="GO:0004930">
    <property type="term" value="F:G protein-coupled receptor activity"/>
    <property type="evidence" value="ECO:0007669"/>
    <property type="project" value="UniProtKB-KW"/>
</dbReference>
<dbReference type="PRINTS" id="PR00592">
    <property type="entry name" value="CASENSINGR"/>
</dbReference>
<keyword evidence="14" id="KW-1185">Reference proteome</keyword>
<name>A0AAV7KQE2_PLEWA</name>
<reference evidence="13" key="1">
    <citation type="journal article" date="2022" name="bioRxiv">
        <title>Sequencing and chromosome-scale assembly of the giantPleurodeles waltlgenome.</title>
        <authorList>
            <person name="Brown T."/>
            <person name="Elewa A."/>
            <person name="Iarovenko S."/>
            <person name="Subramanian E."/>
            <person name="Araus A.J."/>
            <person name="Petzold A."/>
            <person name="Susuki M."/>
            <person name="Suzuki K.-i.T."/>
            <person name="Hayashi T."/>
            <person name="Toyoda A."/>
            <person name="Oliveira C."/>
            <person name="Osipova E."/>
            <person name="Leigh N.D."/>
            <person name="Simon A."/>
            <person name="Yun M.H."/>
        </authorList>
    </citation>
    <scope>NUCLEOTIDE SEQUENCE</scope>
    <source>
        <strain evidence="13">20211129_DDA</strain>
        <tissue evidence="13">Liver</tissue>
    </source>
</reference>
<evidence type="ECO:0000313" key="13">
    <source>
        <dbReference type="EMBL" id="KAJ1080414.1"/>
    </source>
</evidence>
<proteinExistence type="predicted"/>
<organism evidence="13 14">
    <name type="scientific">Pleurodeles waltl</name>
    <name type="common">Iberian ribbed newt</name>
    <dbReference type="NCBI Taxonomy" id="8319"/>
    <lineage>
        <taxon>Eukaryota</taxon>
        <taxon>Metazoa</taxon>
        <taxon>Chordata</taxon>
        <taxon>Craniata</taxon>
        <taxon>Vertebrata</taxon>
        <taxon>Euteleostomi</taxon>
        <taxon>Amphibia</taxon>
        <taxon>Batrachia</taxon>
        <taxon>Caudata</taxon>
        <taxon>Salamandroidea</taxon>
        <taxon>Salamandridae</taxon>
        <taxon>Pleurodelinae</taxon>
        <taxon>Pleurodeles</taxon>
    </lineage>
</organism>
<dbReference type="AlphaFoldDB" id="A0AAV7KQE2"/>
<evidence type="ECO:0000256" key="2">
    <source>
        <dbReference type="ARBA" id="ARBA00022475"/>
    </source>
</evidence>
<evidence type="ECO:0000256" key="9">
    <source>
        <dbReference type="ARBA" id="ARBA00023180"/>
    </source>
</evidence>
<keyword evidence="8" id="KW-0675">Receptor</keyword>
<evidence type="ECO:0000256" key="11">
    <source>
        <dbReference type="SAM" id="MobiDB-lite"/>
    </source>
</evidence>
<evidence type="ECO:0000256" key="4">
    <source>
        <dbReference type="ARBA" id="ARBA00022729"/>
    </source>
</evidence>
<evidence type="ECO:0000256" key="6">
    <source>
        <dbReference type="ARBA" id="ARBA00023040"/>
    </source>
</evidence>
<accession>A0AAV7KQE2</accession>
<dbReference type="SUPFAM" id="SSF53822">
    <property type="entry name" value="Periplasmic binding protein-like I"/>
    <property type="match status" value="1"/>
</dbReference>
<evidence type="ECO:0000256" key="8">
    <source>
        <dbReference type="ARBA" id="ARBA00023170"/>
    </source>
</evidence>
<keyword evidence="7" id="KW-0472">Membrane</keyword>
<evidence type="ECO:0000259" key="12">
    <source>
        <dbReference type="Pfam" id="PF01094"/>
    </source>
</evidence>
<evidence type="ECO:0000256" key="7">
    <source>
        <dbReference type="ARBA" id="ARBA00023136"/>
    </source>
</evidence>
<dbReference type="Gene3D" id="3.40.50.2300">
    <property type="match status" value="2"/>
</dbReference>
<dbReference type="GO" id="GO:0005886">
    <property type="term" value="C:plasma membrane"/>
    <property type="evidence" value="ECO:0007669"/>
    <property type="project" value="UniProtKB-SubCell"/>
</dbReference>
<keyword evidence="9" id="KW-0325">Glycoprotein</keyword>
<evidence type="ECO:0000313" key="14">
    <source>
        <dbReference type="Proteomes" id="UP001066276"/>
    </source>
</evidence>
<dbReference type="InterPro" id="IPR028082">
    <property type="entry name" value="Peripla_BP_I"/>
</dbReference>
<keyword evidence="5" id="KW-1133">Transmembrane helix</keyword>
<dbReference type="Proteomes" id="UP001066276">
    <property type="component" value="Chromosome 12"/>
</dbReference>
<evidence type="ECO:0000256" key="1">
    <source>
        <dbReference type="ARBA" id="ARBA00004651"/>
    </source>
</evidence>
<dbReference type="PANTHER" id="PTHR24061">
    <property type="entry name" value="CALCIUM-SENSING RECEPTOR-RELATED"/>
    <property type="match status" value="1"/>
</dbReference>
<dbReference type="EMBL" id="JANPWB010000016">
    <property type="protein sequence ID" value="KAJ1080414.1"/>
    <property type="molecule type" value="Genomic_DNA"/>
</dbReference>
<dbReference type="PRINTS" id="PR00248">
    <property type="entry name" value="GPCRMGR"/>
</dbReference>
<protein>
    <recommendedName>
        <fullName evidence="12">Receptor ligand binding region domain-containing protein</fullName>
    </recommendedName>
</protein>
<keyword evidence="10" id="KW-0807">Transducer</keyword>